<evidence type="ECO:0000256" key="2">
    <source>
        <dbReference type="ARBA" id="ARBA00022645"/>
    </source>
</evidence>
<dbReference type="PANTHER" id="PTHR32282">
    <property type="entry name" value="BINDING PROTEIN TRANSPEPTIDASE, PUTATIVE-RELATED"/>
    <property type="match status" value="1"/>
</dbReference>
<protein>
    <submittedName>
        <fullName evidence="20">Transglycosylase domain-containing protein</fullName>
        <ecNumber evidence="20">2.4.-.-</ecNumber>
    </submittedName>
</protein>
<dbReference type="InterPro" id="IPR050396">
    <property type="entry name" value="Glycosyltr_51/Transpeptidase"/>
</dbReference>
<keyword evidence="9" id="KW-0573">Peptidoglycan synthesis</keyword>
<dbReference type="PANTHER" id="PTHR32282:SF32">
    <property type="entry name" value="PENICILLIN-BINDING PROTEIN 2A"/>
    <property type="match status" value="1"/>
</dbReference>
<proteinExistence type="predicted"/>
<dbReference type="Pfam" id="PF00912">
    <property type="entry name" value="Transgly"/>
    <property type="match status" value="1"/>
</dbReference>
<evidence type="ECO:0000259" key="19">
    <source>
        <dbReference type="Pfam" id="PF00912"/>
    </source>
</evidence>
<comment type="catalytic activity">
    <reaction evidence="14">
        <text>Preferential cleavage: (Ac)2-L-Lys-D-Ala-|-D-Ala. Also transpeptidation of peptidyl-alanyl moieties that are N-acyl substituents of D-alanine.</text>
        <dbReference type="EC" id="3.4.16.4"/>
    </reaction>
</comment>
<dbReference type="InterPro" id="IPR001264">
    <property type="entry name" value="Glyco_trans_51"/>
</dbReference>
<name>A0ABW3NGP5_9BACI</name>
<evidence type="ECO:0000256" key="6">
    <source>
        <dbReference type="ARBA" id="ARBA00022692"/>
    </source>
</evidence>
<keyword evidence="10 17" id="KW-1133">Transmembrane helix</keyword>
<feature type="transmembrane region" description="Helical" evidence="17">
    <location>
        <begin position="34"/>
        <end position="62"/>
    </location>
</feature>
<evidence type="ECO:0000259" key="18">
    <source>
        <dbReference type="Pfam" id="PF00905"/>
    </source>
</evidence>
<keyword evidence="12" id="KW-0511">Multifunctional enzyme</keyword>
<keyword evidence="11 17" id="KW-0472">Membrane</keyword>
<evidence type="ECO:0000256" key="3">
    <source>
        <dbReference type="ARBA" id="ARBA00022670"/>
    </source>
</evidence>
<dbReference type="EMBL" id="JBHTKK010000014">
    <property type="protein sequence ID" value="MFD1066754.1"/>
    <property type="molecule type" value="Genomic_DNA"/>
</dbReference>
<evidence type="ECO:0000256" key="9">
    <source>
        <dbReference type="ARBA" id="ARBA00022984"/>
    </source>
</evidence>
<evidence type="ECO:0000256" key="7">
    <source>
        <dbReference type="ARBA" id="ARBA00022801"/>
    </source>
</evidence>
<sequence length="840" mass="93906">MSIMKEKLQRFLHTVQNWWEKGILQRTSRITYDVVWNIILFVIVIGVIGGIFAGGIGLGYFASLVYEEPLRSEASMEEDIYNYSETSSIYFADEIYLGDVRSDLYREEVGLDNISSVLTDAVVATEDEYFSEHNGVVPKAILRATAQEFLNTSVQTGGSTLTQQLIKNQVLTDEVSFDRKAKEILLAMRLENYFTKDEIMEAYLNIIPYGRNSSGRNIAGIQTASKGIFGVEASELTLPQAAYLAGLPQSPSGYTPFTSAGELKSEEELQPGINRMKTVLDRMHDMEFITDEELEEAVNYDIASDFTDPVPSSRDQYPYVTYEVEKRTTDIIQEMLMEEDGVTEEDLEEDDDLRAEYIERTEKELRDGGYQIHTTINKDIYDAMQETAQDYSDYGYARTFTATNSEGEEYEVTQEIQTGAIMVENNSGKIISFIGGRGFDEEHQVNFATDTRRSIGSTIKPLLDYAPALEEGIIQPGTPIADYPRSFADGSFSPGNYGGGNYGLVSARTALANSYNIPAAAIYMEMIDDDPAETYLEKMGVTSLTESDHSIPSLSIGAMDYGISVEENVNAFSTFGNNGKFADAYMIDKITNAEGDVIYEHETDPVEVFSPQASYLTIDMMRDVIDNGTGGYVNSQLQNTNVDWAGKTGTSQDYHDAWFVASNPNITFGTWIGYETPASINHPYHLSYSERNMKLWAEVINASAQVDPALVTPETTFERPDGVVEESYCAVSGMQPSDLCEDIGLVKTDLFDSRYTPSEEDNSLTRGSRRVLESDDDGNSFTRDNGIMFNPDWLNEEGYDDMDDFSMLYPRTESDKWLRIGIPANMSSNSDDDNDDDEDD</sequence>
<dbReference type="SUPFAM" id="SSF56601">
    <property type="entry name" value="beta-lactamase/transpeptidase-like"/>
    <property type="match status" value="1"/>
</dbReference>
<evidence type="ECO:0000256" key="10">
    <source>
        <dbReference type="ARBA" id="ARBA00022989"/>
    </source>
</evidence>
<keyword evidence="2" id="KW-0121">Carboxypeptidase</keyword>
<evidence type="ECO:0000256" key="1">
    <source>
        <dbReference type="ARBA" id="ARBA00022475"/>
    </source>
</evidence>
<evidence type="ECO:0000256" key="15">
    <source>
        <dbReference type="ARBA" id="ARBA00049902"/>
    </source>
</evidence>
<evidence type="ECO:0000256" key="4">
    <source>
        <dbReference type="ARBA" id="ARBA00022676"/>
    </source>
</evidence>
<dbReference type="InterPro" id="IPR012338">
    <property type="entry name" value="Beta-lactam/transpept-like"/>
</dbReference>
<evidence type="ECO:0000256" key="8">
    <source>
        <dbReference type="ARBA" id="ARBA00022960"/>
    </source>
</evidence>
<evidence type="ECO:0000256" key="5">
    <source>
        <dbReference type="ARBA" id="ARBA00022679"/>
    </source>
</evidence>
<keyword evidence="3" id="KW-0645">Protease</keyword>
<evidence type="ECO:0000256" key="12">
    <source>
        <dbReference type="ARBA" id="ARBA00023268"/>
    </source>
</evidence>
<feature type="domain" description="Glycosyl transferase family 51" evidence="19">
    <location>
        <begin position="100"/>
        <end position="284"/>
    </location>
</feature>
<dbReference type="Gene3D" id="3.40.710.10">
    <property type="entry name" value="DD-peptidase/beta-lactamase superfamily"/>
    <property type="match status" value="1"/>
</dbReference>
<keyword evidence="8" id="KW-0133">Cell shape</keyword>
<accession>A0ABW3NGP5</accession>
<gene>
    <name evidence="20" type="ORF">ACFQ19_12020</name>
</gene>
<evidence type="ECO:0000313" key="21">
    <source>
        <dbReference type="Proteomes" id="UP001597041"/>
    </source>
</evidence>
<feature type="region of interest" description="Disordered" evidence="16">
    <location>
        <begin position="755"/>
        <end position="785"/>
    </location>
</feature>
<keyword evidence="7" id="KW-0378">Hydrolase</keyword>
<dbReference type="InterPro" id="IPR001460">
    <property type="entry name" value="PCN-bd_Tpept"/>
</dbReference>
<keyword evidence="5 20" id="KW-0808">Transferase</keyword>
<keyword evidence="13" id="KW-0961">Cell wall biogenesis/degradation</keyword>
<evidence type="ECO:0000313" key="20">
    <source>
        <dbReference type="EMBL" id="MFD1066754.1"/>
    </source>
</evidence>
<evidence type="ECO:0000256" key="17">
    <source>
        <dbReference type="SAM" id="Phobius"/>
    </source>
</evidence>
<dbReference type="Pfam" id="PF00905">
    <property type="entry name" value="Transpeptidase"/>
    <property type="match status" value="1"/>
</dbReference>
<keyword evidence="6 17" id="KW-0812">Transmembrane</keyword>
<dbReference type="Gene3D" id="1.10.3810.10">
    <property type="entry name" value="Biosynthetic peptidoglycan transglycosylase-like"/>
    <property type="match status" value="1"/>
</dbReference>
<evidence type="ECO:0000256" key="11">
    <source>
        <dbReference type="ARBA" id="ARBA00023136"/>
    </source>
</evidence>
<reference evidence="21" key="1">
    <citation type="journal article" date="2019" name="Int. J. Syst. Evol. Microbiol.">
        <title>The Global Catalogue of Microorganisms (GCM) 10K type strain sequencing project: providing services to taxonomists for standard genome sequencing and annotation.</title>
        <authorList>
            <consortium name="The Broad Institute Genomics Platform"/>
            <consortium name="The Broad Institute Genome Sequencing Center for Infectious Disease"/>
            <person name="Wu L."/>
            <person name="Ma J."/>
        </authorList>
    </citation>
    <scope>NUCLEOTIDE SEQUENCE [LARGE SCALE GENOMIC DNA]</scope>
    <source>
        <strain evidence="21">CCUG 56608</strain>
    </source>
</reference>
<dbReference type="SUPFAM" id="SSF53955">
    <property type="entry name" value="Lysozyme-like"/>
    <property type="match status" value="1"/>
</dbReference>
<dbReference type="RefSeq" id="WP_379592372.1">
    <property type="nucleotide sequence ID" value="NZ_JBHTKK010000014.1"/>
</dbReference>
<comment type="catalytic activity">
    <reaction evidence="15">
        <text>[GlcNAc-(1-&gt;4)-Mur2Ac(oyl-L-Ala-gamma-D-Glu-L-Lys-D-Ala-D-Ala)](n)-di-trans,octa-cis-undecaprenyl diphosphate + beta-D-GlcNAc-(1-&gt;4)-Mur2Ac(oyl-L-Ala-gamma-D-Glu-L-Lys-D-Ala-D-Ala)-di-trans,octa-cis-undecaprenyl diphosphate = [GlcNAc-(1-&gt;4)-Mur2Ac(oyl-L-Ala-gamma-D-Glu-L-Lys-D-Ala-D-Ala)](n+1)-di-trans,octa-cis-undecaprenyl diphosphate + di-trans,octa-cis-undecaprenyl diphosphate + H(+)</text>
        <dbReference type="Rhea" id="RHEA:23708"/>
        <dbReference type="Rhea" id="RHEA-COMP:9602"/>
        <dbReference type="Rhea" id="RHEA-COMP:9603"/>
        <dbReference type="ChEBI" id="CHEBI:15378"/>
        <dbReference type="ChEBI" id="CHEBI:58405"/>
        <dbReference type="ChEBI" id="CHEBI:60033"/>
        <dbReference type="ChEBI" id="CHEBI:78435"/>
        <dbReference type="EC" id="2.4.99.28"/>
    </reaction>
</comment>
<dbReference type="GO" id="GO:0016757">
    <property type="term" value="F:glycosyltransferase activity"/>
    <property type="evidence" value="ECO:0007669"/>
    <property type="project" value="UniProtKB-KW"/>
</dbReference>
<dbReference type="Gene3D" id="3.90.1310.40">
    <property type="match status" value="1"/>
</dbReference>
<feature type="domain" description="Penicillin-binding protein transpeptidase" evidence="18">
    <location>
        <begin position="419"/>
        <end position="664"/>
    </location>
</feature>
<dbReference type="InterPro" id="IPR023346">
    <property type="entry name" value="Lysozyme-like_dom_sf"/>
</dbReference>
<evidence type="ECO:0000256" key="16">
    <source>
        <dbReference type="SAM" id="MobiDB-lite"/>
    </source>
</evidence>
<evidence type="ECO:0000256" key="13">
    <source>
        <dbReference type="ARBA" id="ARBA00023316"/>
    </source>
</evidence>
<dbReference type="Proteomes" id="UP001597041">
    <property type="component" value="Unassembled WGS sequence"/>
</dbReference>
<keyword evidence="4 20" id="KW-0328">Glycosyltransferase</keyword>
<comment type="caution">
    <text evidence="20">The sequence shown here is derived from an EMBL/GenBank/DDBJ whole genome shotgun (WGS) entry which is preliminary data.</text>
</comment>
<dbReference type="EC" id="2.4.-.-" evidence="20"/>
<dbReference type="InterPro" id="IPR036950">
    <property type="entry name" value="PBP_transglycosylase"/>
</dbReference>
<organism evidence="20 21">
    <name type="scientific">Oceanobacillus locisalsi</name>
    <dbReference type="NCBI Taxonomy" id="546107"/>
    <lineage>
        <taxon>Bacteria</taxon>
        <taxon>Bacillati</taxon>
        <taxon>Bacillota</taxon>
        <taxon>Bacilli</taxon>
        <taxon>Bacillales</taxon>
        <taxon>Bacillaceae</taxon>
        <taxon>Oceanobacillus</taxon>
    </lineage>
</organism>
<evidence type="ECO:0000256" key="14">
    <source>
        <dbReference type="ARBA" id="ARBA00034000"/>
    </source>
</evidence>
<keyword evidence="21" id="KW-1185">Reference proteome</keyword>
<keyword evidence="1" id="KW-1003">Cell membrane</keyword>